<name>A0A2L1UM38_9GAMM</name>
<sequence>MGIVGVLLLAGCSTLSTVHDYNKNLTDYTGDKKAGIAFNIDYSQVRVYPETKDCVDLYSKNNGFVPRSIFENSGLSESKKIGIPEAEGMRKGSQEFWVSANDNLAIRVLYTGKTGAKNFFAPKIAVSESIIAFKPQPGAFYYATVDFHNQDPETGKYLRVYQIVKDSTGREQLKHVDILNIKNCAGQQPWFTKGTAVI</sequence>
<reference evidence="2" key="1">
    <citation type="submission" date="2017-01" db="EMBL/GenBank/DDBJ databases">
        <title>Genome sequence of Rouxiella sp. ERMR1:05.</title>
        <authorList>
            <person name="Kumar R."/>
            <person name="Singh D."/>
            <person name="Kumar S."/>
        </authorList>
    </citation>
    <scope>NUCLEOTIDE SEQUENCE [LARGE SCALE GENOMIC DNA]</scope>
    <source>
        <strain evidence="2">ERMR1:05</strain>
    </source>
</reference>
<protein>
    <submittedName>
        <fullName evidence="1">Uncharacterized protein</fullName>
    </submittedName>
</protein>
<gene>
    <name evidence="1" type="ORF">BV494_03175</name>
</gene>
<dbReference type="AlphaFoldDB" id="A0A2L1UM38"/>
<dbReference type="Proteomes" id="UP000239197">
    <property type="component" value="Chromosome"/>
</dbReference>
<dbReference type="OrthoDB" id="6420088at2"/>
<accession>A0A2L1UM38</accession>
<dbReference type="KEGG" id="rox:BV494_03175"/>
<organism evidence="1 2">
    <name type="scientific">Rahnella sikkimica</name>
    <dbReference type="NCBI Taxonomy" id="1805933"/>
    <lineage>
        <taxon>Bacteria</taxon>
        <taxon>Pseudomonadati</taxon>
        <taxon>Pseudomonadota</taxon>
        <taxon>Gammaproteobacteria</taxon>
        <taxon>Enterobacterales</taxon>
        <taxon>Yersiniaceae</taxon>
        <taxon>Rahnella</taxon>
    </lineage>
</organism>
<dbReference type="EMBL" id="CP019062">
    <property type="protein sequence ID" value="AVF33997.1"/>
    <property type="molecule type" value="Genomic_DNA"/>
</dbReference>
<proteinExistence type="predicted"/>
<evidence type="ECO:0000313" key="2">
    <source>
        <dbReference type="Proteomes" id="UP000239197"/>
    </source>
</evidence>
<keyword evidence="2" id="KW-1185">Reference proteome</keyword>
<evidence type="ECO:0000313" key="1">
    <source>
        <dbReference type="EMBL" id="AVF33997.1"/>
    </source>
</evidence>